<feature type="domain" description="Lactate/malate dehydrogenase C-terminal" evidence="6">
    <location>
        <begin position="150"/>
        <end position="302"/>
    </location>
</feature>
<dbReference type="PANTHER" id="PTHR43128">
    <property type="entry name" value="L-2-HYDROXYCARBOXYLATE DEHYDROGENASE (NAD(P)(+))"/>
    <property type="match status" value="1"/>
</dbReference>
<dbReference type="Pfam" id="PF00056">
    <property type="entry name" value="Ldh_1_N"/>
    <property type="match status" value="1"/>
</dbReference>
<dbReference type="InterPro" id="IPR022383">
    <property type="entry name" value="Lactate/malate_DH_C"/>
</dbReference>
<evidence type="ECO:0000313" key="7">
    <source>
        <dbReference type="EMBL" id="MCM2391593.1"/>
    </source>
</evidence>
<comment type="caution">
    <text evidence="7">The sequence shown here is derived from an EMBL/GenBank/DDBJ whole genome shotgun (WGS) entry which is preliminary data.</text>
</comment>
<dbReference type="InterPro" id="IPR001557">
    <property type="entry name" value="L-lactate/malate_DH"/>
</dbReference>
<dbReference type="PRINTS" id="PR00086">
    <property type="entry name" value="LLDHDRGNASE"/>
</dbReference>
<evidence type="ECO:0000313" key="8">
    <source>
        <dbReference type="Proteomes" id="UP001431429"/>
    </source>
</evidence>
<evidence type="ECO:0000256" key="4">
    <source>
        <dbReference type="RuleBase" id="RU003369"/>
    </source>
</evidence>
<dbReference type="InterPro" id="IPR036291">
    <property type="entry name" value="NAD(P)-bd_dom_sf"/>
</dbReference>
<dbReference type="InterPro" id="IPR015955">
    <property type="entry name" value="Lactate_DH/Glyco_Ohase_4_C"/>
</dbReference>
<evidence type="ECO:0000259" key="5">
    <source>
        <dbReference type="Pfam" id="PF00056"/>
    </source>
</evidence>
<dbReference type="Gene3D" id="3.90.110.10">
    <property type="entry name" value="Lactate dehydrogenase/glycoside hydrolase, family 4, C-terminal"/>
    <property type="match status" value="1"/>
</dbReference>
<dbReference type="SUPFAM" id="SSF51735">
    <property type="entry name" value="NAD(P)-binding Rossmann-fold domains"/>
    <property type="match status" value="1"/>
</dbReference>
<dbReference type="PANTHER" id="PTHR43128:SF16">
    <property type="entry name" value="L-LACTATE DEHYDROGENASE"/>
    <property type="match status" value="1"/>
</dbReference>
<feature type="domain" description="Lactate/malate dehydrogenase N-terminal" evidence="5">
    <location>
        <begin position="5"/>
        <end position="145"/>
    </location>
</feature>
<dbReference type="EMBL" id="JAMQAW010000032">
    <property type="protein sequence ID" value="MCM2391593.1"/>
    <property type="molecule type" value="Genomic_DNA"/>
</dbReference>
<comment type="similarity">
    <text evidence="1">Belongs to the LDH/MDH superfamily. LDH family.</text>
</comment>
<evidence type="ECO:0000256" key="2">
    <source>
        <dbReference type="ARBA" id="ARBA00023002"/>
    </source>
</evidence>
<dbReference type="Gene3D" id="3.40.50.720">
    <property type="entry name" value="NAD(P)-binding Rossmann-like Domain"/>
    <property type="match status" value="1"/>
</dbReference>
<sequence length="309" mass="33182">MKPPKVTIIGAAGGVGSALAHLLISAPEPYEVALIGRSPESVTGLLMDAESLAPLGRVPMVAHGGTVGFHDSDVIVVAASVPLAARVSRVDSIVGNAGTVHPYFCEIAKISANWNGYVIVVTNPVDVLSGWLQRHARIDRSRILGYSWNDTLRLRVAVARVLGTEASDVSAWAIGEHGDALVPLLSRIRANGTRVQLCARRRDEVLTDLRGYYARWGRLGVLRTTPWTTAGGVARMIHDITRGGVPDWTASMALDGEYGLHDVNVGIPVTRTARGALSAVEWKLDEPEYTALRHAASLIRQRVDSLGRL</sequence>
<reference evidence="7" key="1">
    <citation type="submission" date="2022-06" db="EMBL/GenBank/DDBJ databases">
        <title>Genome public.</title>
        <authorList>
            <person name="Sun Q."/>
        </authorList>
    </citation>
    <scope>NUCLEOTIDE SEQUENCE</scope>
    <source>
        <strain evidence="7">CWNU-1</strain>
    </source>
</reference>
<dbReference type="Pfam" id="PF02866">
    <property type="entry name" value="Ldh_1_C"/>
    <property type="match status" value="1"/>
</dbReference>
<accession>A0ABT0USR6</accession>
<keyword evidence="3" id="KW-0520">NAD</keyword>
<evidence type="ECO:0008006" key="9">
    <source>
        <dbReference type="Google" id="ProtNLM"/>
    </source>
</evidence>
<keyword evidence="2 4" id="KW-0560">Oxidoreductase</keyword>
<dbReference type="Proteomes" id="UP001431429">
    <property type="component" value="Unassembled WGS sequence"/>
</dbReference>
<name>A0ABT0USR6_9ACTN</name>
<dbReference type="InterPro" id="IPR001236">
    <property type="entry name" value="Lactate/malate_DH_N"/>
</dbReference>
<dbReference type="SUPFAM" id="SSF56327">
    <property type="entry name" value="LDH C-terminal domain-like"/>
    <property type="match status" value="1"/>
</dbReference>
<dbReference type="PIRSF" id="PIRSF000102">
    <property type="entry name" value="Lac_mal_DH"/>
    <property type="match status" value="1"/>
</dbReference>
<keyword evidence="8" id="KW-1185">Reference proteome</keyword>
<protein>
    <recommendedName>
        <fullName evidence="9">Malate dehydrogenase</fullName>
    </recommendedName>
</protein>
<gene>
    <name evidence="7" type="ORF">NBG84_25455</name>
</gene>
<organism evidence="7 8">
    <name type="scientific">Streptomyces albipurpureus</name>
    <dbReference type="NCBI Taxonomy" id="2897419"/>
    <lineage>
        <taxon>Bacteria</taxon>
        <taxon>Bacillati</taxon>
        <taxon>Actinomycetota</taxon>
        <taxon>Actinomycetes</taxon>
        <taxon>Kitasatosporales</taxon>
        <taxon>Streptomycetaceae</taxon>
        <taxon>Streptomyces</taxon>
    </lineage>
</organism>
<dbReference type="RefSeq" id="WP_250921925.1">
    <property type="nucleotide sequence ID" value="NZ_JAMQAW010000032.1"/>
</dbReference>
<evidence type="ECO:0000256" key="3">
    <source>
        <dbReference type="ARBA" id="ARBA00023027"/>
    </source>
</evidence>
<proteinExistence type="inferred from homology"/>
<evidence type="ECO:0000259" key="6">
    <source>
        <dbReference type="Pfam" id="PF02866"/>
    </source>
</evidence>
<evidence type="ECO:0000256" key="1">
    <source>
        <dbReference type="ARBA" id="ARBA00006054"/>
    </source>
</evidence>